<feature type="chain" id="PRO_5029572092" description="Peptidase A1 domain-containing protein" evidence="9">
    <location>
        <begin position="22"/>
        <end position="491"/>
    </location>
</feature>
<evidence type="ECO:0000256" key="4">
    <source>
        <dbReference type="ARBA" id="ARBA00022750"/>
    </source>
</evidence>
<feature type="signal peptide" evidence="9">
    <location>
        <begin position="1"/>
        <end position="21"/>
    </location>
</feature>
<organism evidence="11 12">
    <name type="scientific">Kalanchoe fedtschenkoi</name>
    <name type="common">Lavender scallops</name>
    <name type="synonym">South American air plant</name>
    <dbReference type="NCBI Taxonomy" id="63787"/>
    <lineage>
        <taxon>Eukaryota</taxon>
        <taxon>Viridiplantae</taxon>
        <taxon>Streptophyta</taxon>
        <taxon>Embryophyta</taxon>
        <taxon>Tracheophyta</taxon>
        <taxon>Spermatophyta</taxon>
        <taxon>Magnoliopsida</taxon>
        <taxon>eudicotyledons</taxon>
        <taxon>Gunneridae</taxon>
        <taxon>Pentapetalae</taxon>
        <taxon>Saxifragales</taxon>
        <taxon>Crassulaceae</taxon>
        <taxon>Kalanchoe</taxon>
    </lineage>
</organism>
<dbReference type="EnsemblPlants" id="Kaladp0674s0193.1.v1.1">
    <property type="protein sequence ID" value="Kaladp0674s0193.1.v1.1.CDS.1"/>
    <property type="gene ID" value="Kaladp0674s0193.v1.1"/>
</dbReference>
<evidence type="ECO:0000256" key="7">
    <source>
        <dbReference type="PIRSR" id="PIRSR601461-1"/>
    </source>
</evidence>
<evidence type="ECO:0000313" key="11">
    <source>
        <dbReference type="EnsemblPlants" id="Kaladp0674s0193.1.v1.1.CDS.1"/>
    </source>
</evidence>
<evidence type="ECO:0000256" key="1">
    <source>
        <dbReference type="ARBA" id="ARBA00007447"/>
    </source>
</evidence>
<evidence type="ECO:0000256" key="2">
    <source>
        <dbReference type="ARBA" id="ARBA00022670"/>
    </source>
</evidence>
<dbReference type="GO" id="GO:0006508">
    <property type="term" value="P:proteolysis"/>
    <property type="evidence" value="ECO:0007669"/>
    <property type="project" value="UniProtKB-KW"/>
</dbReference>
<dbReference type="Gene3D" id="2.40.70.10">
    <property type="entry name" value="Acid Proteases"/>
    <property type="match status" value="2"/>
</dbReference>
<dbReference type="GO" id="GO:0004190">
    <property type="term" value="F:aspartic-type endopeptidase activity"/>
    <property type="evidence" value="ECO:0007669"/>
    <property type="project" value="UniProtKB-KW"/>
</dbReference>
<evidence type="ECO:0000256" key="6">
    <source>
        <dbReference type="ARBA" id="ARBA00023125"/>
    </source>
</evidence>
<name>A0A7N1A933_KALFE</name>
<dbReference type="PROSITE" id="PS51767">
    <property type="entry name" value="PEPTIDASE_A1"/>
    <property type="match status" value="1"/>
</dbReference>
<dbReference type="PROSITE" id="PS00141">
    <property type="entry name" value="ASP_PROTEASE"/>
    <property type="match status" value="1"/>
</dbReference>
<dbReference type="Proteomes" id="UP000594263">
    <property type="component" value="Unplaced"/>
</dbReference>
<dbReference type="InterPro" id="IPR021109">
    <property type="entry name" value="Peptidase_aspartic_dom_sf"/>
</dbReference>
<dbReference type="OMA" id="QHKNYKS"/>
<evidence type="ECO:0000256" key="9">
    <source>
        <dbReference type="SAM" id="SignalP"/>
    </source>
</evidence>
<evidence type="ECO:0000256" key="8">
    <source>
        <dbReference type="RuleBase" id="RU000454"/>
    </source>
</evidence>
<dbReference type="InterPro" id="IPR001969">
    <property type="entry name" value="Aspartic_peptidase_AS"/>
</dbReference>
<accession>A0A7N1A933</accession>
<dbReference type="Pfam" id="PF14541">
    <property type="entry name" value="TAXi_C"/>
    <property type="match status" value="1"/>
</dbReference>
<keyword evidence="5 8" id="KW-0378">Hydrolase</keyword>
<feature type="domain" description="Peptidase A1" evidence="10">
    <location>
        <begin position="152"/>
        <end position="487"/>
    </location>
</feature>
<feature type="active site" evidence="7">
    <location>
        <position position="369"/>
    </location>
</feature>
<reference evidence="11" key="1">
    <citation type="submission" date="2021-01" db="UniProtKB">
        <authorList>
            <consortium name="EnsemblPlants"/>
        </authorList>
    </citation>
    <scope>IDENTIFICATION</scope>
</reference>
<keyword evidence="3 9" id="KW-0732">Signal</keyword>
<dbReference type="InterPro" id="IPR032861">
    <property type="entry name" value="TAXi_N"/>
</dbReference>
<dbReference type="PRINTS" id="PR00792">
    <property type="entry name" value="PEPSIN"/>
</dbReference>
<dbReference type="InterPro" id="IPR033121">
    <property type="entry name" value="PEPTIDASE_A1"/>
</dbReference>
<evidence type="ECO:0000313" key="12">
    <source>
        <dbReference type="Proteomes" id="UP000594263"/>
    </source>
</evidence>
<sequence length="491" mass="51696">MAGSSAVLLLFSFLLLHTAHSRTLGRKTQTLDVSSSLRSASAILSFHPKSSLQHQHSLSAHPTFPNSTSRSFSIPIHPREAVQHSKPESYRSLVLARLERDAARVDSLNSKLELALQEVKKSDLMPETGGEFRVEDLSAPVTSGISKGSGEYFARMGVGSPPQQMYMVIDTGSDVSWLQCAPCVDCYSQTDPVFDPATSSSYAPVACDAPLCRALDNAACSGSGCQYQVNYGDGSFTVGDLVTETLSFGSSGAVQKIAVGCGHDNEGLFTGSDGLIGLGGGALSLPTQIQATSFSYCLVDRNSPSSSSLEFNAGLPSNSITAPLIKNQKIDTFLYVSVVGMSVGGRKLSLPPSLFTIDESSGRGGIIIDSGTAVTRLKTEVYDALRDSFRSAATELPPPNSGGIALFDTCYDLSGLSSVRVPTVAFELAGGKSLRLPAKNYLIPLDTSGTYCFAFAGTSSALSIIGNVQQQSIRVAYDLGNKVVGFAPNSC</sequence>
<dbReference type="SUPFAM" id="SSF50630">
    <property type="entry name" value="Acid proteases"/>
    <property type="match status" value="1"/>
</dbReference>
<dbReference type="AlphaFoldDB" id="A0A7N1A933"/>
<keyword evidence="4 8" id="KW-0064">Aspartyl protease</keyword>
<dbReference type="InterPro" id="IPR001461">
    <property type="entry name" value="Aspartic_peptidase_A1"/>
</dbReference>
<dbReference type="GO" id="GO:0003677">
    <property type="term" value="F:DNA binding"/>
    <property type="evidence" value="ECO:0007669"/>
    <property type="project" value="UniProtKB-KW"/>
</dbReference>
<keyword evidence="2 8" id="KW-0645">Protease</keyword>
<dbReference type="PANTHER" id="PTHR13683:SF274">
    <property type="entry name" value="PROTEIN ASPARTIC PROTEASE IN GUARD CELL 1"/>
    <property type="match status" value="1"/>
</dbReference>
<evidence type="ECO:0000256" key="5">
    <source>
        <dbReference type="ARBA" id="ARBA00022801"/>
    </source>
</evidence>
<dbReference type="Gramene" id="Kaladp0674s0193.1.v1.1">
    <property type="protein sequence ID" value="Kaladp0674s0193.1.v1.1.CDS.1"/>
    <property type="gene ID" value="Kaladp0674s0193.v1.1"/>
</dbReference>
<evidence type="ECO:0000256" key="3">
    <source>
        <dbReference type="ARBA" id="ARBA00022729"/>
    </source>
</evidence>
<dbReference type="InterPro" id="IPR032799">
    <property type="entry name" value="TAXi_C"/>
</dbReference>
<protein>
    <recommendedName>
        <fullName evidence="10">Peptidase A1 domain-containing protein</fullName>
    </recommendedName>
</protein>
<dbReference type="Pfam" id="PF14543">
    <property type="entry name" value="TAXi_N"/>
    <property type="match status" value="1"/>
</dbReference>
<feature type="active site" evidence="7">
    <location>
        <position position="170"/>
    </location>
</feature>
<dbReference type="FunFam" id="2.40.70.10:FF:000010">
    <property type="entry name" value="Aspartyl protease family protein 2"/>
    <property type="match status" value="1"/>
</dbReference>
<evidence type="ECO:0000259" key="10">
    <source>
        <dbReference type="PROSITE" id="PS51767"/>
    </source>
</evidence>
<keyword evidence="12" id="KW-1185">Reference proteome</keyword>
<comment type="similarity">
    <text evidence="1 8">Belongs to the peptidase A1 family.</text>
</comment>
<keyword evidence="6" id="KW-0238">DNA-binding</keyword>
<dbReference type="FunFam" id="2.40.70.10:FF:000016">
    <property type="entry name" value="Probable aspartic protease At2g35615"/>
    <property type="match status" value="1"/>
</dbReference>
<dbReference type="PANTHER" id="PTHR13683">
    <property type="entry name" value="ASPARTYL PROTEASES"/>
    <property type="match status" value="1"/>
</dbReference>
<proteinExistence type="inferred from homology"/>